<keyword evidence="7" id="KW-1185">Reference proteome</keyword>
<evidence type="ECO:0000313" key="6">
    <source>
        <dbReference type="EMBL" id="SQD76627.1"/>
    </source>
</evidence>
<dbReference type="NCBIfam" id="NF046105">
    <property type="entry name" value="TransRegNosR"/>
    <property type="match status" value="1"/>
</dbReference>
<evidence type="ECO:0000256" key="1">
    <source>
        <dbReference type="ARBA" id="ARBA00004236"/>
    </source>
</evidence>
<feature type="transmembrane region" description="Helical" evidence="4">
    <location>
        <begin position="442"/>
        <end position="463"/>
    </location>
</feature>
<dbReference type="GO" id="GO:0010181">
    <property type="term" value="F:FMN binding"/>
    <property type="evidence" value="ECO:0007669"/>
    <property type="project" value="InterPro"/>
</dbReference>
<dbReference type="KEGG" id="mya:MORIYA_0149"/>
<dbReference type="InterPro" id="IPR007329">
    <property type="entry name" value="FMN-bd"/>
</dbReference>
<dbReference type="GO" id="GO:0005886">
    <property type="term" value="C:plasma membrane"/>
    <property type="evidence" value="ECO:0007669"/>
    <property type="project" value="UniProtKB-SubCell"/>
</dbReference>
<accession>A0A330LHE6</accession>
<proteinExistence type="predicted"/>
<evidence type="ECO:0000259" key="5">
    <source>
        <dbReference type="SMART" id="SM00900"/>
    </source>
</evidence>
<reference evidence="7" key="1">
    <citation type="submission" date="2018-05" db="EMBL/GenBank/DDBJ databases">
        <authorList>
            <person name="Cea G.-C."/>
            <person name="William W."/>
        </authorList>
    </citation>
    <scope>NUCLEOTIDE SEQUENCE [LARGE SCALE GENOMIC DNA]</scope>
    <source>
        <strain evidence="7">DB21MT 5</strain>
    </source>
</reference>
<dbReference type="PANTHER" id="PTHR30224:SF4">
    <property type="entry name" value="ELECTRON TRANSPORT PROTEIN YCCM-RELATED"/>
    <property type="match status" value="1"/>
</dbReference>
<dbReference type="SMART" id="SM00900">
    <property type="entry name" value="FMN_bind"/>
    <property type="match status" value="1"/>
</dbReference>
<dbReference type="InterPro" id="IPR011399">
    <property type="entry name" value="NosR"/>
</dbReference>
<dbReference type="InterPro" id="IPR017896">
    <property type="entry name" value="4Fe4S_Fe-S-bd"/>
</dbReference>
<feature type="transmembrane region" description="Helical" evidence="4">
    <location>
        <begin position="513"/>
        <end position="533"/>
    </location>
</feature>
<comment type="subcellular location">
    <subcellularLocation>
        <location evidence="1">Cell membrane</location>
    </subcellularLocation>
</comment>
<dbReference type="InterPro" id="IPR052378">
    <property type="entry name" value="NosR_regulator"/>
</dbReference>
<evidence type="ECO:0000256" key="3">
    <source>
        <dbReference type="ARBA" id="ARBA00023136"/>
    </source>
</evidence>
<dbReference type="PANTHER" id="PTHR30224">
    <property type="entry name" value="ELECTRON TRANSPORT PROTEIN"/>
    <property type="match status" value="1"/>
</dbReference>
<keyword evidence="3 4" id="KW-0472">Membrane</keyword>
<name>A0A330LHE6_9GAMM</name>
<dbReference type="EMBL" id="LS483250">
    <property type="protein sequence ID" value="SQD76627.1"/>
    <property type="molecule type" value="Genomic_DNA"/>
</dbReference>
<feature type="transmembrane region" description="Helical" evidence="4">
    <location>
        <begin position="616"/>
        <end position="633"/>
    </location>
</feature>
<feature type="transmembrane region" description="Helical" evidence="4">
    <location>
        <begin position="32"/>
        <end position="51"/>
    </location>
</feature>
<feature type="domain" description="FMN-binding" evidence="5">
    <location>
        <begin position="109"/>
        <end position="202"/>
    </location>
</feature>
<dbReference type="AlphaFoldDB" id="A0A330LHE6"/>
<dbReference type="Proteomes" id="UP000250163">
    <property type="component" value="Chromosome MORIYA"/>
</dbReference>
<organism evidence="6 7">
    <name type="scientific">Moritella yayanosii</name>
    <dbReference type="NCBI Taxonomy" id="69539"/>
    <lineage>
        <taxon>Bacteria</taxon>
        <taxon>Pseudomonadati</taxon>
        <taxon>Pseudomonadota</taxon>
        <taxon>Gammaproteobacteria</taxon>
        <taxon>Alteromonadales</taxon>
        <taxon>Moritellaceae</taxon>
        <taxon>Moritella</taxon>
    </lineage>
</organism>
<evidence type="ECO:0000256" key="2">
    <source>
        <dbReference type="ARBA" id="ARBA00022475"/>
    </source>
</evidence>
<keyword evidence="4" id="KW-1133">Transmembrane helix</keyword>
<sequence>MVNYSYLFPKTCISQQWLLTCAPMLNSLFRRMLITVLLIATFFIPSSYALFVSPPKDPMPFIQAQFPDATAISDKTPTEVGGYPIWTIRNGDDILGYAFETNDIARIPAYSGEPVNMLVAIDPQGTYLIVKVLEHHEPIILAGIPESKLWAFTDQYTGLSVRDRLKVGGNNSENYVAIDGLSGATVTVMVMNVGITKATKKVAQALAIIKKPSGMIQPISTIKTELFEPANWSQLTGDGSIRQLFLSRETIDNSFFGTAAEHVNEARSDEKQDMFAEIYYTLIDIPTIGKNLFSASDYRWLTANLKPGEHLVGVFGNGYSFKGSGYVRGGIFDRIQVHQKDNAISFRDLQHERVTDIFIAGAPKFKEMSVFRIAAHHEFDPGAEWAFELLVRRQTGPVDSLFNSFRGQYDMLDKYVDTPPAIIRPPELTLTQQVWQERNTEVILLIGLMVVLLLILFFQDVLVRYPKFMHNLRHGFLVVTVVLIGWSWGGQLSIVNVFTFLQALMHDFSWDLFLLDPIIFILWCAAAVTMLLWGRAVYCGWLCPFGALQELVNVFGRFIKLPQIELPYAVHERLWAIKYLILLALFGVSLESLAAAEQLAEIEPFKTTFLLKFDREWPFVAWASLLLLSSLFNRKTFCRYLCPLGAALSVPSKLSLFQWLKRRSECGQPCKTCAKECEIQAIQPNGEINMRECHYCLDCQVTYFNEEKCPPLKKLARKKRKISDEQIIAITNTE</sequence>
<dbReference type="GO" id="GO:0003677">
    <property type="term" value="F:DNA binding"/>
    <property type="evidence" value="ECO:0007669"/>
    <property type="project" value="InterPro"/>
</dbReference>
<dbReference type="Pfam" id="PF12801">
    <property type="entry name" value="Fer4_5"/>
    <property type="match status" value="2"/>
</dbReference>
<keyword evidence="2" id="KW-1003">Cell membrane</keyword>
<dbReference type="GO" id="GO:0045893">
    <property type="term" value="P:positive regulation of DNA-templated transcription"/>
    <property type="evidence" value="ECO:0007669"/>
    <property type="project" value="InterPro"/>
</dbReference>
<feature type="transmembrane region" description="Helical" evidence="4">
    <location>
        <begin position="475"/>
        <end position="501"/>
    </location>
</feature>
<dbReference type="PIRSF" id="PIRSF036354">
    <property type="entry name" value="NosR"/>
    <property type="match status" value="1"/>
</dbReference>
<evidence type="ECO:0000313" key="7">
    <source>
        <dbReference type="Proteomes" id="UP000250163"/>
    </source>
</evidence>
<gene>
    <name evidence="6" type="primary">nosR</name>
    <name evidence="6" type="ORF">MORIYA_0149</name>
</gene>
<keyword evidence="4" id="KW-0812">Transmembrane</keyword>
<dbReference type="Pfam" id="PF04205">
    <property type="entry name" value="FMN_bind"/>
    <property type="match status" value="1"/>
</dbReference>
<feature type="transmembrane region" description="Helical" evidence="4">
    <location>
        <begin position="576"/>
        <end position="596"/>
    </location>
</feature>
<evidence type="ECO:0000256" key="4">
    <source>
        <dbReference type="SAM" id="Phobius"/>
    </source>
</evidence>
<dbReference type="SUPFAM" id="SSF54862">
    <property type="entry name" value="4Fe-4S ferredoxins"/>
    <property type="match status" value="1"/>
</dbReference>
<protein>
    <submittedName>
        <fullName evidence="6">Regulatory protein NosR</fullName>
    </submittedName>
</protein>